<protein>
    <recommendedName>
        <fullName evidence="11">Alpha-1,3-glucosyltransferase</fullName>
        <ecNumber evidence="11">2.4.1.-</ecNumber>
    </recommendedName>
</protein>
<feature type="transmembrane region" description="Helical" evidence="11">
    <location>
        <begin position="523"/>
        <end position="549"/>
    </location>
</feature>
<evidence type="ECO:0000256" key="10">
    <source>
        <dbReference type="ARBA" id="ARBA00047346"/>
    </source>
</evidence>
<organism evidence="12 13">
    <name type="scientific">Candida viswanathii</name>
    <dbReference type="NCBI Taxonomy" id="5486"/>
    <lineage>
        <taxon>Eukaryota</taxon>
        <taxon>Fungi</taxon>
        <taxon>Dikarya</taxon>
        <taxon>Ascomycota</taxon>
        <taxon>Saccharomycotina</taxon>
        <taxon>Pichiomycetes</taxon>
        <taxon>Debaryomycetaceae</taxon>
        <taxon>Candida/Lodderomyces clade</taxon>
        <taxon>Candida</taxon>
    </lineage>
</organism>
<keyword evidence="4 11" id="KW-0328">Glycosyltransferase</keyword>
<dbReference type="GO" id="GO:0042283">
    <property type="term" value="F:dolichyl pyrophosphate Glc1Man9GlcNAc2 alpha-1,3-glucosyltransferase activity"/>
    <property type="evidence" value="ECO:0007669"/>
    <property type="project" value="UniProtKB-EC"/>
</dbReference>
<dbReference type="AlphaFoldDB" id="A0A367XX23"/>
<reference evidence="12 13" key="1">
    <citation type="submission" date="2018-06" db="EMBL/GenBank/DDBJ databases">
        <title>Whole genome sequencing of Candida tropicalis (genome annotated by CSBL at Korea University).</title>
        <authorList>
            <person name="Ahn J."/>
        </authorList>
    </citation>
    <scope>NUCLEOTIDE SEQUENCE [LARGE SCALE GENOMIC DNA]</scope>
    <source>
        <strain evidence="12 13">ATCC 20962</strain>
    </source>
</reference>
<dbReference type="Pfam" id="PF03155">
    <property type="entry name" value="Alg6_Alg8"/>
    <property type="match status" value="1"/>
</dbReference>
<dbReference type="PANTHER" id="PTHR12413">
    <property type="entry name" value="DOLICHYL GLYCOSYLTRANSFERASE"/>
    <property type="match status" value="1"/>
</dbReference>
<evidence type="ECO:0000256" key="3">
    <source>
        <dbReference type="ARBA" id="ARBA00008715"/>
    </source>
</evidence>
<evidence type="ECO:0000256" key="2">
    <source>
        <dbReference type="ARBA" id="ARBA00004922"/>
    </source>
</evidence>
<feature type="transmembrane region" description="Helical" evidence="11">
    <location>
        <begin position="252"/>
        <end position="271"/>
    </location>
</feature>
<sequence length="562" mass="65450">MAKKKLAGAPAEMATESETPITKKYSLTNIWIVTLALKLLLFVGYHSTDFDVHRNWLAITNKLPISQWYIENTSQWTLDYPPFFAYFEYVLSLFVPQFVKDDGCLDIVEKGAYGLPTVYFQRITVIASEFVLLYALQWMIDTSPTYVIRRRMYVATASLALSPGLILIDHIHFQYNGMMYGILLLCINSARLQRYVLCGFWFAVLLCFKHIYLYLAPAVFIFLLRAYCLKFNWNKKKNFIVNIFNFVQWSNLFKLGGVVIIVFTVAFAPFYNVLPELVSRLFPFSRGLTHAYWAPNVWAIYSFVDRVLIQVYKRVAITRFPLQKIFKFDPSLLANDELLRTSTRGIVGDIEFFILPTITPNLTFLLTLFYQIMALIPLFIQPTYRRFVGALTLCGYASFLFGWHVHEKAILLVIFPMTLIAARDRRLLTPFNLLVCCGYGSLFPLVFTCNEWLIKVAYSFTWYFIFYFVFRKVVRLSKTVESSGHVLGRVADWYVLLFILVVMVTTLVDVFKSKYAFLQKFEFLNLMVYSVYCGVGIIGSWNGFCWLYFMDDGIWNDKEDEE</sequence>
<gene>
    <name evidence="12" type="primary">ALG8_1</name>
    <name evidence="12" type="ORF">Cantr_06312</name>
</gene>
<proteinExistence type="inferred from homology"/>
<feature type="transmembrane region" description="Helical" evidence="11">
    <location>
        <begin position="386"/>
        <end position="406"/>
    </location>
</feature>
<dbReference type="GO" id="GO:0005789">
    <property type="term" value="C:endoplasmic reticulum membrane"/>
    <property type="evidence" value="ECO:0007669"/>
    <property type="project" value="UniProtKB-SubCell"/>
</dbReference>
<evidence type="ECO:0000256" key="11">
    <source>
        <dbReference type="RuleBase" id="RU363110"/>
    </source>
</evidence>
<keyword evidence="7 11" id="KW-0256">Endoplasmic reticulum</keyword>
<evidence type="ECO:0000256" key="9">
    <source>
        <dbReference type="ARBA" id="ARBA00023136"/>
    </source>
</evidence>
<evidence type="ECO:0000256" key="7">
    <source>
        <dbReference type="ARBA" id="ARBA00022824"/>
    </source>
</evidence>
<keyword evidence="6 11" id="KW-0812">Transmembrane</keyword>
<feature type="transmembrane region" description="Helical" evidence="11">
    <location>
        <begin position="491"/>
        <end position="511"/>
    </location>
</feature>
<dbReference type="OrthoDB" id="1689333at2759"/>
<feature type="transmembrane region" description="Helical" evidence="11">
    <location>
        <begin position="427"/>
        <end position="446"/>
    </location>
</feature>
<dbReference type="InterPro" id="IPR004856">
    <property type="entry name" value="Glyco_trans_ALG6/ALG8"/>
</dbReference>
<evidence type="ECO:0000313" key="13">
    <source>
        <dbReference type="Proteomes" id="UP000253472"/>
    </source>
</evidence>
<comment type="similarity">
    <text evidence="3 11">Belongs to the ALG6/ALG8 glucosyltransferase family.</text>
</comment>
<feature type="transmembrane region" description="Helical" evidence="11">
    <location>
        <begin position="211"/>
        <end position="231"/>
    </location>
</feature>
<comment type="caution">
    <text evidence="12">The sequence shown here is derived from an EMBL/GenBank/DDBJ whole genome shotgun (WGS) entry which is preliminary data.</text>
</comment>
<evidence type="ECO:0000256" key="1">
    <source>
        <dbReference type="ARBA" id="ARBA00004477"/>
    </source>
</evidence>
<feature type="transmembrane region" description="Helical" evidence="11">
    <location>
        <begin position="30"/>
        <end position="47"/>
    </location>
</feature>
<dbReference type="UniPathway" id="UPA00378"/>
<feature type="transmembrane region" description="Helical" evidence="11">
    <location>
        <begin position="119"/>
        <end position="140"/>
    </location>
</feature>
<evidence type="ECO:0000313" key="12">
    <source>
        <dbReference type="EMBL" id="RCK57790.1"/>
    </source>
</evidence>
<comment type="subcellular location">
    <subcellularLocation>
        <location evidence="1 11">Endoplasmic reticulum membrane</location>
        <topology evidence="1 11">Multi-pass membrane protein</topology>
    </subcellularLocation>
</comment>
<feature type="transmembrane region" description="Helical" evidence="11">
    <location>
        <begin position="452"/>
        <end position="470"/>
    </location>
</feature>
<keyword evidence="5 11" id="KW-0808">Transferase</keyword>
<evidence type="ECO:0000256" key="8">
    <source>
        <dbReference type="ARBA" id="ARBA00022989"/>
    </source>
</evidence>
<evidence type="ECO:0000256" key="6">
    <source>
        <dbReference type="ARBA" id="ARBA00022692"/>
    </source>
</evidence>
<name>A0A367XX23_9ASCO</name>
<dbReference type="Proteomes" id="UP000253472">
    <property type="component" value="Unassembled WGS sequence"/>
</dbReference>
<feature type="transmembrane region" description="Helical" evidence="11">
    <location>
        <begin position="291"/>
        <end position="309"/>
    </location>
</feature>
<evidence type="ECO:0000256" key="5">
    <source>
        <dbReference type="ARBA" id="ARBA00022679"/>
    </source>
</evidence>
<dbReference type="STRING" id="5486.A0A367XX23"/>
<dbReference type="GO" id="GO:0006487">
    <property type="term" value="P:protein N-linked glycosylation"/>
    <property type="evidence" value="ECO:0007669"/>
    <property type="project" value="TreeGrafter"/>
</dbReference>
<keyword evidence="13" id="KW-1185">Reference proteome</keyword>
<evidence type="ECO:0000256" key="4">
    <source>
        <dbReference type="ARBA" id="ARBA00022676"/>
    </source>
</evidence>
<comment type="catalytic activity">
    <reaction evidence="10">
        <text>an alpha-D-Glc-(1-&gt;3)-alpha-D-Man-(1-&gt;2)-alpha-D-Man-(1-&gt;2)-alpha-D-Man-(1-&gt;3)-[alpha-D-Man-(1-&gt;2)-alpha-D-Man-(1-&gt;3)-[alpha-D-Man-(1-&gt;2)-alpha-D-Man-(1-&gt;6)]-alpha-D-Man-(1-&gt;6)]-beta-D-Man-(1-&gt;4)-beta-D-GlcNAc-(1-&gt;4)-alpha-D-GlcNAc-diphospho-di-trans,poly-cis-dolichol + a di-trans,poly-cis-dolichyl beta-D-glucosyl phosphate = an alpha-D-Glc-(1-&gt;3)-alpha-D-Glc-(1-&gt;3)-alpha-D-Man-(1-&gt;2)-alpha-D-Man-(1-&gt;2)-alpha-D-Man-(1-&gt;3)-[alpha-D-Man-(1-&gt;2)-alpha-D-Man-(1-&gt;3)-[alpha-D-Man-(1-&gt;2)-alpha-D-Man-(1-&gt;6)]-alpha-D-Man-(1-&gt;6)]-beta-D-Man-(1-&gt;4)-beta-D-GlcNAc-(1-&gt;4)-alpha-D-GlcNAc-diphospho-di-trans,poly-cis-dolichol + a di-trans,poly-cis-dolichyl phosphate + H(+)</text>
        <dbReference type="Rhea" id="RHEA:31307"/>
        <dbReference type="Rhea" id="RHEA-COMP:19498"/>
        <dbReference type="Rhea" id="RHEA-COMP:19502"/>
        <dbReference type="Rhea" id="RHEA-COMP:19521"/>
        <dbReference type="Rhea" id="RHEA-COMP:19522"/>
        <dbReference type="ChEBI" id="CHEBI:15378"/>
        <dbReference type="ChEBI" id="CHEBI:57525"/>
        <dbReference type="ChEBI" id="CHEBI:57683"/>
        <dbReference type="ChEBI" id="CHEBI:132521"/>
        <dbReference type="ChEBI" id="CHEBI:132522"/>
        <dbReference type="EC" id="2.4.1.265"/>
    </reaction>
    <physiologicalReaction direction="left-to-right" evidence="10">
        <dbReference type="Rhea" id="RHEA:31308"/>
    </physiologicalReaction>
</comment>
<dbReference type="EC" id="2.4.1.-" evidence="11"/>
<keyword evidence="8 11" id="KW-1133">Transmembrane helix</keyword>
<comment type="pathway">
    <text evidence="2 11">Protein modification; protein glycosylation.</text>
</comment>
<keyword evidence="9 11" id="KW-0472">Membrane</keyword>
<dbReference type="PANTHER" id="PTHR12413:SF2">
    <property type="entry name" value="DOLICHYL PYROPHOSPHATE GLC1MAN9GLCNAC2 ALPHA-1,3-GLUCOSYLTRANSFERASE-RELATED"/>
    <property type="match status" value="1"/>
</dbReference>
<feature type="transmembrane region" description="Helical" evidence="11">
    <location>
        <begin position="152"/>
        <end position="168"/>
    </location>
</feature>
<accession>A0A367XX23</accession>
<dbReference type="EMBL" id="QLNQ01000028">
    <property type="protein sequence ID" value="RCK57790.1"/>
    <property type="molecule type" value="Genomic_DNA"/>
</dbReference>